<proteinExistence type="predicted"/>
<dbReference type="SUPFAM" id="SSF53335">
    <property type="entry name" value="S-adenosyl-L-methionine-dependent methyltransferases"/>
    <property type="match status" value="1"/>
</dbReference>
<reference evidence="2 3" key="1">
    <citation type="journal article" date="2004" name="Appl. Environ. Microbiol.">
        <title>Mineralization of individual congeners of linear alkylbenzenesulfonate by defined pairs of heterotrophic bacteria.</title>
        <authorList>
            <person name="Schleheck D."/>
            <person name="Knepper T.P."/>
            <person name="Fischer K."/>
            <person name="Cook A.M."/>
        </authorList>
    </citation>
    <scope>NUCLEOTIDE SEQUENCE [LARGE SCALE GENOMIC DNA]</scope>
    <source>
        <strain evidence="3">DSM 14801 / SPH-1</strain>
    </source>
</reference>
<dbReference type="eggNOG" id="COG2227">
    <property type="taxonomic scope" value="Bacteria"/>
</dbReference>
<sequence length="221" mass="25110">MQKKDYSLKSGERYSTLDLNLIGGDHLLRYKYAANRAKEIYASPYGADIFCGSGYGAEILAETTQGNILAIDGSLEAIENASNKILSPNIIWAAKLFPFNLPKNTFDFITSMESLEHVKDFEAFFWVLSQSLKIGGTLFISSPHEKIMPYNGYIWHYKHFLPEEIRDLAKSNNLIEINSFSTNSSILKDGKSCLFYPFQISNDQPVELNKGDTLFFEFRKN</sequence>
<protein>
    <submittedName>
        <fullName evidence="2">Methyltransferase type 11</fullName>
    </submittedName>
</protein>
<name>A9BQ40_DELAS</name>
<dbReference type="HOGENOM" id="CLU_1248944_0_0_4"/>
<accession>A9BQ40</accession>
<dbReference type="KEGG" id="dac:Daci_0609"/>
<dbReference type="Pfam" id="PF08241">
    <property type="entry name" value="Methyltransf_11"/>
    <property type="match status" value="1"/>
</dbReference>
<dbReference type="GeneID" id="31502972"/>
<dbReference type="Proteomes" id="UP000000784">
    <property type="component" value="Chromosome"/>
</dbReference>
<evidence type="ECO:0000259" key="1">
    <source>
        <dbReference type="Pfam" id="PF08241"/>
    </source>
</evidence>
<evidence type="ECO:0000313" key="2">
    <source>
        <dbReference type="EMBL" id="ABX33255.1"/>
    </source>
</evidence>
<gene>
    <name evidence="2" type="ordered locus">Daci_0609</name>
</gene>
<evidence type="ECO:0000313" key="3">
    <source>
        <dbReference type="Proteomes" id="UP000000784"/>
    </source>
</evidence>
<dbReference type="GO" id="GO:0008757">
    <property type="term" value="F:S-adenosylmethionine-dependent methyltransferase activity"/>
    <property type="evidence" value="ECO:0007669"/>
    <property type="project" value="InterPro"/>
</dbReference>
<keyword evidence="3" id="KW-1185">Reference proteome</keyword>
<dbReference type="GO" id="GO:0032259">
    <property type="term" value="P:methylation"/>
    <property type="evidence" value="ECO:0007669"/>
    <property type="project" value="UniProtKB-KW"/>
</dbReference>
<dbReference type="CDD" id="cd02440">
    <property type="entry name" value="AdoMet_MTases"/>
    <property type="match status" value="1"/>
</dbReference>
<dbReference type="InterPro" id="IPR013216">
    <property type="entry name" value="Methyltransf_11"/>
</dbReference>
<dbReference type="RefSeq" id="WP_012202541.1">
    <property type="nucleotide sequence ID" value="NC_010002.1"/>
</dbReference>
<reference evidence="3" key="2">
    <citation type="submission" date="2007-11" db="EMBL/GenBank/DDBJ databases">
        <title>Complete sequence of Delftia acidovorans DSM 14801 / SPH-1.</title>
        <authorList>
            <person name="Copeland A."/>
            <person name="Lucas S."/>
            <person name="Lapidus A."/>
            <person name="Barry K."/>
            <person name="Glavina del Rio T."/>
            <person name="Dalin E."/>
            <person name="Tice H."/>
            <person name="Pitluck S."/>
            <person name="Lowry S."/>
            <person name="Clum A."/>
            <person name="Schmutz J."/>
            <person name="Larimer F."/>
            <person name="Land M."/>
            <person name="Hauser L."/>
            <person name="Kyrpides N."/>
            <person name="Kim E."/>
            <person name="Schleheck D."/>
            <person name="Richardson P."/>
        </authorList>
    </citation>
    <scope>NUCLEOTIDE SEQUENCE [LARGE SCALE GENOMIC DNA]</scope>
    <source>
        <strain evidence="3">DSM 14801 / SPH-1</strain>
    </source>
</reference>
<dbReference type="Gene3D" id="3.40.50.150">
    <property type="entry name" value="Vaccinia Virus protein VP39"/>
    <property type="match status" value="1"/>
</dbReference>
<dbReference type="AlphaFoldDB" id="A9BQ40"/>
<dbReference type="STRING" id="398578.Daci_0609"/>
<dbReference type="PANTHER" id="PTHR43861">
    <property type="entry name" value="TRANS-ACONITATE 2-METHYLTRANSFERASE-RELATED"/>
    <property type="match status" value="1"/>
</dbReference>
<dbReference type="InterPro" id="IPR029063">
    <property type="entry name" value="SAM-dependent_MTases_sf"/>
</dbReference>
<feature type="domain" description="Methyltransferase type 11" evidence="1">
    <location>
        <begin position="48"/>
        <end position="140"/>
    </location>
</feature>
<keyword evidence="2" id="KW-0489">Methyltransferase</keyword>
<dbReference type="EMBL" id="CP000884">
    <property type="protein sequence ID" value="ABX33255.1"/>
    <property type="molecule type" value="Genomic_DNA"/>
</dbReference>
<keyword evidence="2" id="KW-0808">Transferase</keyword>
<organism evidence="2 3">
    <name type="scientific">Delftia acidovorans (strain DSM 14801 / SPH-1)</name>
    <dbReference type="NCBI Taxonomy" id="398578"/>
    <lineage>
        <taxon>Bacteria</taxon>
        <taxon>Pseudomonadati</taxon>
        <taxon>Pseudomonadota</taxon>
        <taxon>Betaproteobacteria</taxon>
        <taxon>Burkholderiales</taxon>
        <taxon>Comamonadaceae</taxon>
        <taxon>Delftia</taxon>
    </lineage>
</organism>